<evidence type="ECO:0000313" key="6">
    <source>
        <dbReference type="Proteomes" id="UP000630135"/>
    </source>
</evidence>
<dbReference type="EMBL" id="CP031158">
    <property type="protein sequence ID" value="AXG99327.1"/>
    <property type="molecule type" value="Genomic_DNA"/>
</dbReference>
<dbReference type="GeneID" id="59166204"/>
<feature type="transmembrane region" description="Helical" evidence="1">
    <location>
        <begin position="20"/>
        <end position="41"/>
    </location>
</feature>
<feature type="transmembrane region" description="Helical" evidence="1">
    <location>
        <begin position="53"/>
        <end position="74"/>
    </location>
</feature>
<reference evidence="2 5" key="3">
    <citation type="submission" date="2018-07" db="EMBL/GenBank/DDBJ databases">
        <title>Complete Genome and Methylome Analysis of Deinococcus wulumuqiensis NEB 479.</title>
        <authorList>
            <person name="Fomenkov A."/>
            <person name="Luyten Y."/>
            <person name="Vincze T."/>
            <person name="Anton B.P."/>
            <person name="Clark T."/>
            <person name="Roberts R.J."/>
            <person name="Morgan R.D."/>
        </authorList>
    </citation>
    <scope>NUCLEOTIDE SEQUENCE [LARGE SCALE GENOMIC DNA]</scope>
    <source>
        <strain evidence="2 5">NEB 479</strain>
    </source>
</reference>
<dbReference type="KEGG" id="dwu:DVJ83_09440"/>
<evidence type="ECO:0000256" key="1">
    <source>
        <dbReference type="SAM" id="Phobius"/>
    </source>
</evidence>
<evidence type="ECO:0000313" key="2">
    <source>
        <dbReference type="EMBL" id="AXG99327.1"/>
    </source>
</evidence>
<dbReference type="EMBL" id="BMLZ01000014">
    <property type="protein sequence ID" value="GGP29719.1"/>
    <property type="molecule type" value="Genomic_DNA"/>
</dbReference>
<name>A0A345II05_9DEIO</name>
<reference evidence="6" key="4">
    <citation type="journal article" date="2019" name="Int. J. Syst. Evol. Microbiol.">
        <title>The Global Catalogue of Microorganisms (GCM) 10K type strain sequencing project: providing services to taxonomists for standard genome sequencing and annotation.</title>
        <authorList>
            <consortium name="The Broad Institute Genomics Platform"/>
            <consortium name="The Broad Institute Genome Sequencing Center for Infectious Disease"/>
            <person name="Wu L."/>
            <person name="Ma J."/>
        </authorList>
    </citation>
    <scope>NUCLEOTIDE SEQUENCE [LARGE SCALE GENOMIC DNA]</scope>
    <source>
        <strain evidence="6">CGMCC 1.8884</strain>
    </source>
</reference>
<evidence type="ECO:0000313" key="4">
    <source>
        <dbReference type="EMBL" id="GGP29719.1"/>
    </source>
</evidence>
<keyword evidence="6" id="KW-1185">Reference proteome</keyword>
<evidence type="ECO:0000313" key="3">
    <source>
        <dbReference type="EMBL" id="GGI83896.1"/>
    </source>
</evidence>
<keyword evidence="1" id="KW-1133">Transmembrane helix</keyword>
<dbReference type="Proteomes" id="UP000253744">
    <property type="component" value="Chromosome"/>
</dbReference>
<organism evidence="2 5">
    <name type="scientific">Deinococcus wulumuqiensis</name>
    <dbReference type="NCBI Taxonomy" id="980427"/>
    <lineage>
        <taxon>Bacteria</taxon>
        <taxon>Thermotogati</taxon>
        <taxon>Deinococcota</taxon>
        <taxon>Deinococci</taxon>
        <taxon>Deinococcales</taxon>
        <taxon>Deinococcaceae</taxon>
        <taxon>Deinococcus</taxon>
    </lineage>
</organism>
<proteinExistence type="predicted"/>
<dbReference type="EMBL" id="BMMA01000015">
    <property type="protein sequence ID" value="GGI83896.1"/>
    <property type="molecule type" value="Genomic_DNA"/>
</dbReference>
<evidence type="ECO:0000313" key="5">
    <source>
        <dbReference type="Proteomes" id="UP000253744"/>
    </source>
</evidence>
<reference evidence="3" key="5">
    <citation type="submission" date="2023-08" db="EMBL/GenBank/DDBJ databases">
        <authorList>
            <person name="Sun Q."/>
            <person name="Zhou Y."/>
        </authorList>
    </citation>
    <scope>NUCLEOTIDE SEQUENCE</scope>
    <source>
        <strain evidence="4">CGMCC 1.8884</strain>
        <strain evidence="3">CGMCC 1.8885</strain>
    </source>
</reference>
<gene>
    <name evidence="2" type="ORF">DVJ83_09440</name>
    <name evidence="4" type="ORF">GCM10008021_13700</name>
    <name evidence="3" type="ORF">GCM10010914_17820</name>
</gene>
<dbReference type="Proteomes" id="UP000630135">
    <property type="component" value="Unassembled WGS sequence"/>
</dbReference>
<feature type="transmembrane region" description="Helical" evidence="1">
    <location>
        <begin position="80"/>
        <end position="98"/>
    </location>
</feature>
<accession>A0A345II05</accession>
<dbReference type="AlphaFoldDB" id="A0A345II05"/>
<dbReference type="STRING" id="1288484.GCA_000348665_01682"/>
<keyword evidence="1" id="KW-0472">Membrane</keyword>
<dbReference type="Proteomes" id="UP000652720">
    <property type="component" value="Unassembled WGS sequence"/>
</dbReference>
<protein>
    <submittedName>
        <fullName evidence="2">Uncharacterized protein</fullName>
    </submittedName>
</protein>
<reference evidence="4" key="1">
    <citation type="journal article" date="2014" name="Int. J. Syst. Evol. Microbiol.">
        <title>Complete genome of a new Firmicutes species belonging to the dominant human colonic microbiota ('Ruminococcus bicirculans') reveals two chromosomes and a selective capacity to utilize plant glucans.</title>
        <authorList>
            <consortium name="NISC Comparative Sequencing Program"/>
            <person name="Wegmann U."/>
            <person name="Louis P."/>
            <person name="Goesmann A."/>
            <person name="Henrissat B."/>
            <person name="Duncan S.H."/>
            <person name="Flint H.J."/>
        </authorList>
    </citation>
    <scope>NUCLEOTIDE SEQUENCE</scope>
    <source>
        <strain evidence="4">CGMCC 1.8884</strain>
    </source>
</reference>
<dbReference type="RefSeq" id="WP_017870590.1">
    <property type="nucleotide sequence ID" value="NZ_BMLZ01000014.1"/>
</dbReference>
<keyword evidence="1" id="KW-0812">Transmembrane</keyword>
<sequence length="220" mass="22908">MTAPLSEPPSFPEFRAQQALPAFLLGWGLGAALLFGVRGLADALITDPCRGRTLIALFVPLLLGPGGFALAALHRGSMRRAALGLGLVVASLFPSLYVSALDIGKLRTGGCAGGYLVLSTAGEKSVSRVQLRAGESRELQGRIGGYTRDTHPGTFQLQGKSSVPGIQVILPRPQTRVGETFPVRIVAAPGMPINTYTVNVVATQGQGIGAPATLEVDVRP</sequence>
<reference evidence="3" key="2">
    <citation type="journal article" date="2014" name="Int. J. Syst. Evol. Microbiol.">
        <title>Complete genome sequence of Corynebacterium casei LMG S-19264T (=DSM 44701T), isolated from a smear-ripened cheese.</title>
        <authorList>
            <consortium name="US DOE Joint Genome Institute (JGI-PGF)"/>
            <person name="Walter F."/>
            <person name="Albersmeier A."/>
            <person name="Kalinowski J."/>
            <person name="Ruckert C."/>
        </authorList>
    </citation>
    <scope>NUCLEOTIDE SEQUENCE</scope>
    <source>
        <strain evidence="3">CGMCC 1.8885</strain>
    </source>
</reference>